<name>A0ABU9UAS9_9SPIR</name>
<dbReference type="RefSeq" id="WP_420069219.1">
    <property type="nucleotide sequence ID" value="NZ_JBCHKQ010000002.1"/>
</dbReference>
<proteinExistence type="predicted"/>
<protein>
    <recommendedName>
        <fullName evidence="4">Lipoprotein</fullName>
    </recommendedName>
</protein>
<evidence type="ECO:0000313" key="2">
    <source>
        <dbReference type="EMBL" id="MEM5947769.1"/>
    </source>
</evidence>
<feature type="signal peptide" evidence="1">
    <location>
        <begin position="1"/>
        <end position="23"/>
    </location>
</feature>
<keyword evidence="3" id="KW-1185">Reference proteome</keyword>
<accession>A0ABU9UAS9</accession>
<comment type="caution">
    <text evidence="2">The sequence shown here is derived from an EMBL/GenBank/DDBJ whole genome shotgun (WGS) entry which is preliminary data.</text>
</comment>
<reference evidence="2 3" key="1">
    <citation type="submission" date="2024-03" db="EMBL/GenBank/DDBJ databases">
        <title>Ignisphaera cupida sp. nov., a hyperthermophilic hydrolytic archaeon from a hot spring of Kamchatka, and proposal of Ignisphaeraceae fam. nov.</title>
        <authorList>
            <person name="Podosokorskaya O.A."/>
            <person name="Elcheninov A.G."/>
            <person name="Maltseva A.I."/>
            <person name="Zayulina K.S."/>
            <person name="Novikov A."/>
            <person name="Merkel A.Y."/>
        </authorList>
    </citation>
    <scope>NUCLEOTIDE SEQUENCE [LARGE SCALE GENOMIC DNA]</scope>
    <source>
        <strain evidence="2 3">38H-sp</strain>
    </source>
</reference>
<gene>
    <name evidence="2" type="ORF">WKV44_04350</name>
</gene>
<keyword evidence="1" id="KW-0732">Signal</keyword>
<evidence type="ECO:0008006" key="4">
    <source>
        <dbReference type="Google" id="ProtNLM"/>
    </source>
</evidence>
<evidence type="ECO:0000313" key="3">
    <source>
        <dbReference type="Proteomes" id="UP001466331"/>
    </source>
</evidence>
<organism evidence="2 3">
    <name type="scientific">Rarispira pelagica</name>
    <dbReference type="NCBI Taxonomy" id="3141764"/>
    <lineage>
        <taxon>Bacteria</taxon>
        <taxon>Pseudomonadati</taxon>
        <taxon>Spirochaetota</taxon>
        <taxon>Spirochaetia</taxon>
        <taxon>Winmispirales</taxon>
        <taxon>Winmispiraceae</taxon>
        <taxon>Rarispira</taxon>
    </lineage>
</organism>
<dbReference type="Proteomes" id="UP001466331">
    <property type="component" value="Unassembled WGS sequence"/>
</dbReference>
<sequence length="171" mass="19736">MKKDMIFLLVFLLLFFSCKSDDAVVANSSPVPVESVEPTSSPAPEEFVVTQDVYDETFAQIEAFMGELTQVIQKKDYDKWLSYLSKEYLDTYSSPEKLKELSEVPRLKKAGITLKSLKDYFIYVVVPSRSNVRLDKIEFIDKDSVKAFMIIKETPYLIYNLKKVDGAWKIF</sequence>
<feature type="chain" id="PRO_5047142765" description="Lipoprotein" evidence="1">
    <location>
        <begin position="24"/>
        <end position="171"/>
    </location>
</feature>
<dbReference type="EMBL" id="JBCHKQ010000002">
    <property type="protein sequence ID" value="MEM5947769.1"/>
    <property type="molecule type" value="Genomic_DNA"/>
</dbReference>
<evidence type="ECO:0000256" key="1">
    <source>
        <dbReference type="SAM" id="SignalP"/>
    </source>
</evidence>